<evidence type="ECO:0000256" key="3">
    <source>
        <dbReference type="ARBA" id="ARBA00022771"/>
    </source>
</evidence>
<feature type="region of interest" description="Disordered" evidence="8">
    <location>
        <begin position="74"/>
        <end position="134"/>
    </location>
</feature>
<comment type="similarity">
    <text evidence="5">Belongs to the pacC/RIM101 family.</text>
</comment>
<dbReference type="EMBL" id="JACEFI010000004">
    <property type="protein sequence ID" value="KAH0599197.1"/>
    <property type="molecule type" value="Genomic_DNA"/>
</dbReference>
<evidence type="ECO:0000313" key="11">
    <source>
        <dbReference type="Proteomes" id="UP000764110"/>
    </source>
</evidence>
<feature type="region of interest" description="Disordered" evidence="8">
    <location>
        <begin position="604"/>
        <end position="647"/>
    </location>
</feature>
<dbReference type="SUPFAM" id="SSF57667">
    <property type="entry name" value="beta-beta-alpha zinc fingers"/>
    <property type="match status" value="2"/>
</dbReference>
<dbReference type="PROSITE" id="PS00028">
    <property type="entry name" value="ZINC_FINGER_C2H2_1"/>
    <property type="match status" value="2"/>
</dbReference>
<keyword evidence="4" id="KW-0862">Zinc</keyword>
<evidence type="ECO:0000313" key="10">
    <source>
        <dbReference type="EMBL" id="KAH0599197.1"/>
    </source>
</evidence>
<dbReference type="FunFam" id="3.30.160.60:FF:000504">
    <property type="entry name" value="C2H2 transcription factor swi5"/>
    <property type="match status" value="1"/>
</dbReference>
<comment type="caution">
    <text evidence="10">The sequence shown here is derived from an EMBL/GenBank/DDBJ whole genome shotgun (WGS) entry which is preliminary data.</text>
</comment>
<name>A0A9P8MFA6_9HYPO</name>
<feature type="compositionally biased region" description="Low complexity" evidence="8">
    <location>
        <begin position="633"/>
        <end position="647"/>
    </location>
</feature>
<proteinExistence type="inferred from homology"/>
<dbReference type="SMART" id="SM00355">
    <property type="entry name" value="ZnF_C2H2"/>
    <property type="match status" value="2"/>
</dbReference>
<dbReference type="AlphaFoldDB" id="A0A9P8MFA6"/>
<dbReference type="GO" id="GO:0005634">
    <property type="term" value="C:nucleus"/>
    <property type="evidence" value="ECO:0007669"/>
    <property type="project" value="UniProtKB-ARBA"/>
</dbReference>
<dbReference type="PANTHER" id="PTHR24379:SF121">
    <property type="entry name" value="C2H2-TYPE DOMAIN-CONTAINING PROTEIN"/>
    <property type="match status" value="1"/>
</dbReference>
<feature type="region of interest" description="Disordered" evidence="8">
    <location>
        <begin position="451"/>
        <end position="474"/>
    </location>
</feature>
<dbReference type="PANTHER" id="PTHR24379">
    <property type="entry name" value="KRAB AND ZINC FINGER DOMAIN-CONTAINING"/>
    <property type="match status" value="1"/>
</dbReference>
<dbReference type="Proteomes" id="UP000764110">
    <property type="component" value="Unassembled WGS sequence"/>
</dbReference>
<accession>A0A9P8MFA6</accession>
<feature type="domain" description="C2H2-type" evidence="9">
    <location>
        <begin position="513"/>
        <end position="542"/>
    </location>
</feature>
<feature type="compositionally biased region" description="Basic and acidic residues" evidence="8">
    <location>
        <begin position="614"/>
        <end position="625"/>
    </location>
</feature>
<feature type="region of interest" description="Disordered" evidence="8">
    <location>
        <begin position="714"/>
        <end position="749"/>
    </location>
</feature>
<evidence type="ECO:0000256" key="8">
    <source>
        <dbReference type="SAM" id="MobiDB-lite"/>
    </source>
</evidence>
<reference evidence="10 11" key="1">
    <citation type="submission" date="2020-07" db="EMBL/GenBank/DDBJ databases">
        <title>Metarhizium humberi genome.</title>
        <authorList>
            <person name="Lysoe E."/>
        </authorList>
    </citation>
    <scope>NUCLEOTIDE SEQUENCE [LARGE SCALE GENOMIC DNA]</scope>
    <source>
        <strain evidence="10 11">ESALQ1638</strain>
    </source>
</reference>
<evidence type="ECO:0000256" key="7">
    <source>
        <dbReference type="PROSITE-ProRule" id="PRU00042"/>
    </source>
</evidence>
<evidence type="ECO:0000256" key="5">
    <source>
        <dbReference type="ARBA" id="ARBA00038089"/>
    </source>
</evidence>
<organism evidence="10 11">
    <name type="scientific">Metarhizium humberi</name>
    <dbReference type="NCBI Taxonomy" id="2596975"/>
    <lineage>
        <taxon>Eukaryota</taxon>
        <taxon>Fungi</taxon>
        <taxon>Dikarya</taxon>
        <taxon>Ascomycota</taxon>
        <taxon>Pezizomycotina</taxon>
        <taxon>Sordariomycetes</taxon>
        <taxon>Hypocreomycetidae</taxon>
        <taxon>Hypocreales</taxon>
        <taxon>Clavicipitaceae</taxon>
        <taxon>Metarhizium</taxon>
    </lineage>
</organism>
<keyword evidence="11" id="KW-1185">Reference proteome</keyword>
<dbReference type="Pfam" id="PF00096">
    <property type="entry name" value="zf-C2H2"/>
    <property type="match status" value="1"/>
</dbReference>
<keyword evidence="1" id="KW-0479">Metal-binding</keyword>
<evidence type="ECO:0000256" key="2">
    <source>
        <dbReference type="ARBA" id="ARBA00022737"/>
    </source>
</evidence>
<feature type="compositionally biased region" description="Basic residues" evidence="8">
    <location>
        <begin position="604"/>
        <end position="613"/>
    </location>
</feature>
<dbReference type="PROSITE" id="PS50157">
    <property type="entry name" value="ZINC_FINGER_C2H2_2"/>
    <property type="match status" value="2"/>
</dbReference>
<dbReference type="Gene3D" id="3.30.160.60">
    <property type="entry name" value="Classic Zinc Finger"/>
    <property type="match status" value="3"/>
</dbReference>
<evidence type="ECO:0000259" key="9">
    <source>
        <dbReference type="PROSITE" id="PS50157"/>
    </source>
</evidence>
<dbReference type="GO" id="GO:0008270">
    <property type="term" value="F:zinc ion binding"/>
    <property type="evidence" value="ECO:0007669"/>
    <property type="project" value="UniProtKB-KW"/>
</dbReference>
<sequence length="842" mass="93853">MEVPPACAREAEVLSRRSVLALREVSYCHAHDTTNNRLDKMAQFRTQTVPHRQRISTDDNFQHPDSLATIMLPNSPTGVHARQRQHRRQNSTPSALEGVNISPLSNANNRRQAAAHRRGLSLDMRRQQTTPQTARQDFNQHHLLPEAQQQRTQARPGPNQMQYASMVSNSNESFLISPHGTPQTQRFAPPSCFDTNAGRFSFPAHVDMMMRKNQENYYNNMAESASFDLFSNNSALSTPTFINFPDSPAGQVWPADDASSRRNSRRISDGIMDRVNKFEGMGIEEAQRPTTPPNQNGTNYYPPTPVETPHGRIFKQEARPGRFSDDYDESMEETIKPNRNSRSGLRTQSVFAHMRQQAEQNVGSLSPPGTNKISDAECLSSLQMQNSDYMNMNALRHEFVKIEDQNDAARLELDTTNSLSDLSHHTSPDTQNHGQFVSAAFEGKLDLQHVTRPDSAAQSRKSSPHRRTESVASMASAASIADINIDETRTDTGVTLEEISQYIHSPETTDGKWMCLFEDCGKKFGRKENIKSHVQTHLNDRQYQCPTCKKCFVRQHDLKRHAKIHTGIKPYPCECGNSFARHDALTRHRQRGMCIGAFDGAVRKSAKRGRPRKRPDLETRREKSARTRKKNMSISSMSSFSGYSDSSAINSPDNEYNMLDDMVDLDIVSARTHGMPSMSTAPMPTLIPRVMNQDIAQSPSVVSAHSYVSPEAIMDTAPSHPASPAKSGVSHYNTPPPPELSQSSSPPPCHFFDLAPNTSSGADLAVMPSTNGMMGSSAMSGTLPMGMGDQDDDLLLQFSQDDGGLVQLDRDSNMLMLSKFDDEFEAAVSMFTNNDDMFFSNS</sequence>
<evidence type="ECO:0000256" key="1">
    <source>
        <dbReference type="ARBA" id="ARBA00022723"/>
    </source>
</evidence>
<dbReference type="FunFam" id="3.30.160.60:FF:000340">
    <property type="entry name" value="zinc finger protein 473 isoform X1"/>
    <property type="match status" value="1"/>
</dbReference>
<gene>
    <name evidence="10" type="ORF">MHUMG1_03314</name>
</gene>
<evidence type="ECO:0000256" key="6">
    <source>
        <dbReference type="ARBA" id="ARBA00039490"/>
    </source>
</evidence>
<dbReference type="InterPro" id="IPR036236">
    <property type="entry name" value="Znf_C2H2_sf"/>
</dbReference>
<keyword evidence="2" id="KW-0677">Repeat</keyword>
<evidence type="ECO:0000256" key="4">
    <source>
        <dbReference type="ARBA" id="ARBA00022833"/>
    </source>
</evidence>
<keyword evidence="3 7" id="KW-0863">Zinc-finger</keyword>
<protein>
    <recommendedName>
        <fullName evidence="6">pH-response transcription factor pacC/RIM101</fullName>
    </recommendedName>
</protein>
<feature type="domain" description="C2H2-type" evidence="9">
    <location>
        <begin position="543"/>
        <end position="570"/>
    </location>
</feature>
<dbReference type="InterPro" id="IPR013087">
    <property type="entry name" value="Znf_C2H2_type"/>
</dbReference>
<feature type="compositionally biased region" description="Pro residues" evidence="8">
    <location>
        <begin position="734"/>
        <end position="749"/>
    </location>
</feature>